<accession>A0A542DWX6</accession>
<dbReference type="SUPFAM" id="SSF50475">
    <property type="entry name" value="FMN-binding split barrel"/>
    <property type="match status" value="1"/>
</dbReference>
<proteinExistence type="predicted"/>
<dbReference type="Proteomes" id="UP000317893">
    <property type="component" value="Unassembled WGS sequence"/>
</dbReference>
<comment type="caution">
    <text evidence="2">The sequence shown here is derived from an EMBL/GenBank/DDBJ whole genome shotgun (WGS) entry which is preliminary data.</text>
</comment>
<organism evidence="2 3">
    <name type="scientific">Lapillicoccus jejuensis</name>
    <dbReference type="NCBI Taxonomy" id="402171"/>
    <lineage>
        <taxon>Bacteria</taxon>
        <taxon>Bacillati</taxon>
        <taxon>Actinomycetota</taxon>
        <taxon>Actinomycetes</taxon>
        <taxon>Micrococcales</taxon>
        <taxon>Intrasporangiaceae</taxon>
        <taxon>Lapillicoccus</taxon>
    </lineage>
</organism>
<evidence type="ECO:0000259" key="1">
    <source>
        <dbReference type="Pfam" id="PF16242"/>
    </source>
</evidence>
<gene>
    <name evidence="2" type="ORF">FB458_0643</name>
</gene>
<name>A0A542DWX6_9MICO</name>
<dbReference type="Gene3D" id="2.30.110.10">
    <property type="entry name" value="Electron Transport, Fmn-binding Protein, Chain A"/>
    <property type="match status" value="1"/>
</dbReference>
<keyword evidence="3" id="KW-1185">Reference proteome</keyword>
<dbReference type="Pfam" id="PF16242">
    <property type="entry name" value="Pyrid_ox_like"/>
    <property type="match status" value="1"/>
</dbReference>
<feature type="domain" description="General stress protein FMN-binding split barrel" evidence="1">
    <location>
        <begin position="7"/>
        <end position="150"/>
    </location>
</feature>
<protein>
    <submittedName>
        <fullName evidence="2">General stress protein 26</fullName>
    </submittedName>
</protein>
<dbReference type="InterPro" id="IPR038725">
    <property type="entry name" value="YdaG_split_barrel_FMN-bd"/>
</dbReference>
<dbReference type="InterPro" id="IPR012349">
    <property type="entry name" value="Split_barrel_FMN-bd"/>
</dbReference>
<dbReference type="PANTHER" id="PTHR34818">
    <property type="entry name" value="PROTEIN BLI-3"/>
    <property type="match status" value="1"/>
</dbReference>
<dbReference type="PANTHER" id="PTHR34818:SF1">
    <property type="entry name" value="PROTEIN BLI-3"/>
    <property type="match status" value="1"/>
</dbReference>
<dbReference type="RefSeq" id="WP_141846706.1">
    <property type="nucleotide sequence ID" value="NZ_BAAAPR010000006.1"/>
</dbReference>
<sequence length="160" mass="17338">MSDDQDLTTVRDIMKSERTAMFTTVAPDGALHAAPMTTQEAEFDGDAWFLVHRESETVTNLQAQPKVNVTWAGATAWLSVAGTASVVEDAAKKDELWNEMTEAWFPDGKDDPAVVAVKVEGESAQYWDSPGRARMLVSMLKARVTGSTPDAGDSDTVDLT</sequence>
<dbReference type="InterPro" id="IPR052917">
    <property type="entry name" value="Stress-Dev_Protein"/>
</dbReference>
<dbReference type="EMBL" id="VFMN01000001">
    <property type="protein sequence ID" value="TQJ07578.1"/>
    <property type="molecule type" value="Genomic_DNA"/>
</dbReference>
<evidence type="ECO:0000313" key="2">
    <source>
        <dbReference type="EMBL" id="TQJ07578.1"/>
    </source>
</evidence>
<reference evidence="2 3" key="1">
    <citation type="submission" date="2019-06" db="EMBL/GenBank/DDBJ databases">
        <title>Sequencing the genomes of 1000 actinobacteria strains.</title>
        <authorList>
            <person name="Klenk H.-P."/>
        </authorList>
    </citation>
    <scope>NUCLEOTIDE SEQUENCE [LARGE SCALE GENOMIC DNA]</scope>
    <source>
        <strain evidence="2 3">DSM 18607</strain>
    </source>
</reference>
<dbReference type="OrthoDB" id="1432662at2"/>
<evidence type="ECO:0000313" key="3">
    <source>
        <dbReference type="Proteomes" id="UP000317893"/>
    </source>
</evidence>
<dbReference type="AlphaFoldDB" id="A0A542DWX6"/>